<organism evidence="2">
    <name type="scientific">bioreactor metagenome</name>
    <dbReference type="NCBI Taxonomy" id="1076179"/>
    <lineage>
        <taxon>unclassified sequences</taxon>
        <taxon>metagenomes</taxon>
        <taxon>ecological metagenomes</taxon>
    </lineage>
</organism>
<reference evidence="2" key="1">
    <citation type="submission" date="2019-08" db="EMBL/GenBank/DDBJ databases">
        <authorList>
            <person name="Kucharzyk K."/>
            <person name="Murdoch R.W."/>
            <person name="Higgins S."/>
            <person name="Loffler F."/>
        </authorList>
    </citation>
    <scope>NUCLEOTIDE SEQUENCE</scope>
</reference>
<dbReference type="PANTHER" id="PTHR37038">
    <property type="entry name" value="TRANSCRIPTIONAL REGULATOR-RELATED"/>
    <property type="match status" value="1"/>
</dbReference>
<comment type="caution">
    <text evidence="2">The sequence shown here is derived from an EMBL/GenBank/DDBJ whole genome shotgun (WGS) entry which is preliminary data.</text>
</comment>
<dbReference type="SMART" id="SM00530">
    <property type="entry name" value="HTH_XRE"/>
    <property type="match status" value="1"/>
</dbReference>
<dbReference type="Gene3D" id="1.10.260.40">
    <property type="entry name" value="lambda repressor-like DNA-binding domains"/>
    <property type="match status" value="1"/>
</dbReference>
<dbReference type="InterPro" id="IPR010982">
    <property type="entry name" value="Lambda_DNA-bd_dom_sf"/>
</dbReference>
<name>A0A645BEZ7_9ZZZZ</name>
<proteinExistence type="predicted"/>
<dbReference type="Pfam" id="PF01381">
    <property type="entry name" value="HTH_3"/>
    <property type="match status" value="1"/>
</dbReference>
<dbReference type="EMBL" id="VSSQ01019731">
    <property type="protein sequence ID" value="MPM64019.1"/>
    <property type="molecule type" value="Genomic_DNA"/>
</dbReference>
<dbReference type="InterPro" id="IPR053163">
    <property type="entry name" value="HTH-type_regulator_Rgg"/>
</dbReference>
<sequence length="196" mass="22605">MLVGKALKFIRTRKGISQTELANNIISSSFLSKLENEQTNVSFDLVLALIDKMGVSIEEFTELAKFLDREYTKTSLMSIVEELNLCVKNNGDIQPIQQKLLYHDCTLSRIAFSISNLISLPEKSLITQKEIESLMFEWEYIGHIEVLLISLYYPYSSELFKKNIFDRFCHLHLSTPKTKEFSKDHFTLLSVKNALL</sequence>
<evidence type="ECO:0000313" key="2">
    <source>
        <dbReference type="EMBL" id="MPM64019.1"/>
    </source>
</evidence>
<protein>
    <recommendedName>
        <fullName evidence="1">HTH cro/C1-type domain-containing protein</fullName>
    </recommendedName>
</protein>
<dbReference type="CDD" id="cd00093">
    <property type="entry name" value="HTH_XRE"/>
    <property type="match status" value="1"/>
</dbReference>
<dbReference type="AlphaFoldDB" id="A0A645BEZ7"/>
<dbReference type="PROSITE" id="PS50943">
    <property type="entry name" value="HTH_CROC1"/>
    <property type="match status" value="1"/>
</dbReference>
<feature type="domain" description="HTH cro/C1-type" evidence="1">
    <location>
        <begin position="7"/>
        <end position="60"/>
    </location>
</feature>
<dbReference type="InterPro" id="IPR001387">
    <property type="entry name" value="Cro/C1-type_HTH"/>
</dbReference>
<dbReference type="SUPFAM" id="SSF47413">
    <property type="entry name" value="lambda repressor-like DNA-binding domains"/>
    <property type="match status" value="1"/>
</dbReference>
<evidence type="ECO:0000259" key="1">
    <source>
        <dbReference type="PROSITE" id="PS50943"/>
    </source>
</evidence>
<dbReference type="GO" id="GO:0003677">
    <property type="term" value="F:DNA binding"/>
    <property type="evidence" value="ECO:0007669"/>
    <property type="project" value="InterPro"/>
</dbReference>
<accession>A0A645BEZ7</accession>
<gene>
    <name evidence="2" type="ORF">SDC9_110904</name>
</gene>